<dbReference type="SUPFAM" id="SSF159245">
    <property type="entry name" value="AttH-like"/>
    <property type="match status" value="1"/>
</dbReference>
<dbReference type="InParanoid" id="E3J6L8"/>
<gene>
    <name evidence="1" type="ordered locus">FraEuI1c_2767</name>
</gene>
<dbReference type="KEGG" id="fri:FraEuI1c_2767"/>
<name>E3J6L8_PSEI1</name>
<sequence length="342" mass="37200">MTDAAAVEASGGANPLIDEVTAQRPASPTYREGASMWVWDDRGRFAFPRIGVEAVGATWETSFTSALCMAFPGGRLLLVNDDYPPHPAADDVGRPRIFGAGPLLFECVEPFAQWRLRFAGNAKSTDVSRFLDGGKHRLGPGDAVEVPLAVELTARSVAPPWFQNTYEPLGHHVAGEQRFEQLCAVTGTVTFEGGTTEFTGGALRIHRKGGNRNGYGEFHGHLWASTSFPSGRAFGLIHYRPGPDGAVKYHEAWVRDGGELLPARIVDTPWLAGTVPAGEDVSFTLRTRRGDIRITARTFVSSFRPPRPIGDGTTFPLLQSAIASFRWGDEEAYGMIERSARL</sequence>
<evidence type="ECO:0000313" key="2">
    <source>
        <dbReference type="Proteomes" id="UP000002484"/>
    </source>
</evidence>
<evidence type="ECO:0008006" key="3">
    <source>
        <dbReference type="Google" id="ProtNLM"/>
    </source>
</evidence>
<organism evidence="1 2">
    <name type="scientific">Pseudofrankia inefficax (strain DSM 45817 / CECT 9037 / DDB 130130 / EuI1c)</name>
    <name type="common">Frankia inefficax</name>
    <dbReference type="NCBI Taxonomy" id="298654"/>
    <lineage>
        <taxon>Bacteria</taxon>
        <taxon>Bacillati</taxon>
        <taxon>Actinomycetota</taxon>
        <taxon>Actinomycetes</taxon>
        <taxon>Frankiales</taxon>
        <taxon>Frankiaceae</taxon>
        <taxon>Pseudofrankia</taxon>
    </lineage>
</organism>
<dbReference type="AlphaFoldDB" id="E3J6L8"/>
<dbReference type="OrthoDB" id="4507307at2"/>
<dbReference type="Proteomes" id="UP000002484">
    <property type="component" value="Chromosome"/>
</dbReference>
<keyword evidence="2" id="KW-1185">Reference proteome</keyword>
<evidence type="ECO:0000313" key="1">
    <source>
        <dbReference type="EMBL" id="ADP80794.1"/>
    </source>
</evidence>
<proteinExistence type="predicted"/>
<reference evidence="1 2" key="1">
    <citation type="submission" date="2010-10" db="EMBL/GenBank/DDBJ databases">
        <title>Complete sequence of Frankia sp. EuI1c.</title>
        <authorList>
            <consortium name="US DOE Joint Genome Institute"/>
            <person name="Lucas S."/>
            <person name="Copeland A."/>
            <person name="Lapidus A."/>
            <person name="Cheng J.-F."/>
            <person name="Bruce D."/>
            <person name="Goodwin L."/>
            <person name="Pitluck S."/>
            <person name="Chertkov O."/>
            <person name="Detter J.C."/>
            <person name="Han C."/>
            <person name="Tapia R."/>
            <person name="Land M."/>
            <person name="Hauser L."/>
            <person name="Jeffries C."/>
            <person name="Kyrpides N."/>
            <person name="Ivanova N."/>
            <person name="Mikhailova N."/>
            <person name="Beauchemin N."/>
            <person name="Sen A."/>
            <person name="Sur S.A."/>
            <person name="Gtari M."/>
            <person name="Wall L."/>
            <person name="Tisa L."/>
            <person name="Woyke T."/>
        </authorList>
    </citation>
    <scope>NUCLEOTIDE SEQUENCE [LARGE SCALE GENOMIC DNA]</scope>
    <source>
        <strain evidence="2">DSM 45817 / CECT 9037 / EuI1c</strain>
    </source>
</reference>
<protein>
    <recommendedName>
        <fullName evidence="3">Hydroxyneurosporene synthase</fullName>
    </recommendedName>
</protein>
<dbReference type="EMBL" id="CP002299">
    <property type="protein sequence ID" value="ADP80794.1"/>
    <property type="molecule type" value="Genomic_DNA"/>
</dbReference>
<dbReference type="RefSeq" id="WP_013423912.1">
    <property type="nucleotide sequence ID" value="NC_014666.1"/>
</dbReference>
<dbReference type="eggNOG" id="ENOG502ZAH6">
    <property type="taxonomic scope" value="Bacteria"/>
</dbReference>
<dbReference type="STRING" id="298654.FraEuI1c_2767"/>
<accession>E3J6L8</accession>
<dbReference type="HOGENOM" id="CLU_810747_0_0_11"/>